<evidence type="ECO:0000256" key="4">
    <source>
        <dbReference type="ARBA" id="ARBA00022840"/>
    </source>
</evidence>
<dbReference type="SUPFAM" id="SSF52540">
    <property type="entry name" value="P-loop containing nucleoside triphosphate hydrolases"/>
    <property type="match status" value="1"/>
</dbReference>
<dbReference type="Pfam" id="PF00271">
    <property type="entry name" value="Helicase_C"/>
    <property type="match status" value="1"/>
</dbReference>
<evidence type="ECO:0000256" key="3">
    <source>
        <dbReference type="ARBA" id="ARBA00022806"/>
    </source>
</evidence>
<dbReference type="SMART" id="SM00490">
    <property type="entry name" value="HELICc"/>
    <property type="match status" value="1"/>
</dbReference>
<sequence length="432" mass="49074">MTIPTYQQPITPFLKIWQQSGFKTPTPIQQGVYWPIKQGQPVLGLAATGKGKTLAFGLPLLETLQPGEQTQLIILEPSAELVIQVRDVLQPYAQQVQMSVQGIVGKANLQRQLATLKKHPEVIVATVGRLTELLDRKAIKADRITSLVIDEADLQLDEEHREDTRQLIGALPAETQMILMSATSQPIFTELEKWFGYEFERIDTREQDAQQQHIAHDFVEVGNHYKAEFLKQLARGPLNHTAALVFVKNRGSAKTLAKTLTFYNLKVGLLLGDETSQQRQRVMQQFRRDELTYLVTTELAARGLDFAELQMVVNYDLPNSLTNYIHRAGRTGRMGRPGVVLNLGNDHDRRNLQHLLAGHYQLSQVYLTEKQLQTEKPVAKPEKMIRTAQKWSIPKSKKDQPLSESSSLRKKAHKKNRLRNKKNIGKPHKKLI</sequence>
<evidence type="ECO:0000256" key="5">
    <source>
        <dbReference type="ARBA" id="ARBA00038437"/>
    </source>
</evidence>
<reference evidence="10" key="1">
    <citation type="journal article" date="2019" name="Int. J. Syst. Evol. Microbiol.">
        <title>The Global Catalogue of Microorganisms (GCM) 10K type strain sequencing project: providing services to taxonomists for standard genome sequencing and annotation.</title>
        <authorList>
            <consortium name="The Broad Institute Genomics Platform"/>
            <consortium name="The Broad Institute Genome Sequencing Center for Infectious Disease"/>
            <person name="Wu L."/>
            <person name="Ma J."/>
        </authorList>
    </citation>
    <scope>NUCLEOTIDE SEQUENCE [LARGE SCALE GENOMIC DNA]</scope>
    <source>
        <strain evidence="10">CCM 8937</strain>
    </source>
</reference>
<evidence type="ECO:0000256" key="1">
    <source>
        <dbReference type="ARBA" id="ARBA00022741"/>
    </source>
</evidence>
<feature type="region of interest" description="Disordered" evidence="6">
    <location>
        <begin position="376"/>
        <end position="432"/>
    </location>
</feature>
<dbReference type="InterPro" id="IPR011545">
    <property type="entry name" value="DEAD/DEAH_box_helicase_dom"/>
</dbReference>
<dbReference type="EC" id="3.6.4.-" evidence="9"/>
<dbReference type="GO" id="GO:0004386">
    <property type="term" value="F:helicase activity"/>
    <property type="evidence" value="ECO:0007669"/>
    <property type="project" value="UniProtKB-KW"/>
</dbReference>
<dbReference type="Pfam" id="PF00270">
    <property type="entry name" value="DEAD"/>
    <property type="match status" value="1"/>
</dbReference>
<keyword evidence="2 9" id="KW-0378">Hydrolase</keyword>
<dbReference type="InterPro" id="IPR050079">
    <property type="entry name" value="DEAD_box_RNA_helicase"/>
</dbReference>
<comment type="similarity">
    <text evidence="5">Belongs to the DEAD box helicase family.</text>
</comment>
<dbReference type="RefSeq" id="WP_125649417.1">
    <property type="nucleotide sequence ID" value="NZ_JBHTOH010000036.1"/>
</dbReference>
<evidence type="ECO:0000256" key="2">
    <source>
        <dbReference type="ARBA" id="ARBA00022801"/>
    </source>
</evidence>
<gene>
    <name evidence="9" type="ORF">ACFQ4R_06100</name>
</gene>
<proteinExistence type="inferred from homology"/>
<evidence type="ECO:0000313" key="10">
    <source>
        <dbReference type="Proteomes" id="UP001597191"/>
    </source>
</evidence>
<protein>
    <submittedName>
        <fullName evidence="9">DEAD/DEAH box helicase</fullName>
        <ecNumber evidence="9">3.6.4.-</ecNumber>
    </submittedName>
</protein>
<dbReference type="EMBL" id="JBHTOH010000036">
    <property type="protein sequence ID" value="MFD1411172.1"/>
    <property type="molecule type" value="Genomic_DNA"/>
</dbReference>
<keyword evidence="4" id="KW-0067">ATP-binding</keyword>
<dbReference type="InterPro" id="IPR014001">
    <property type="entry name" value="Helicase_ATP-bd"/>
</dbReference>
<evidence type="ECO:0000313" key="9">
    <source>
        <dbReference type="EMBL" id="MFD1411172.1"/>
    </source>
</evidence>
<dbReference type="Proteomes" id="UP001597191">
    <property type="component" value="Unassembled WGS sequence"/>
</dbReference>
<dbReference type="InterPro" id="IPR027417">
    <property type="entry name" value="P-loop_NTPase"/>
</dbReference>
<dbReference type="InterPro" id="IPR001650">
    <property type="entry name" value="Helicase_C-like"/>
</dbReference>
<keyword evidence="3 9" id="KW-0347">Helicase</keyword>
<dbReference type="Gene3D" id="3.40.50.300">
    <property type="entry name" value="P-loop containing nucleotide triphosphate hydrolases"/>
    <property type="match status" value="2"/>
</dbReference>
<name>A0ABW4BNY8_9LACO</name>
<dbReference type="CDD" id="cd18787">
    <property type="entry name" value="SF2_C_DEAD"/>
    <property type="match status" value="1"/>
</dbReference>
<evidence type="ECO:0000256" key="6">
    <source>
        <dbReference type="SAM" id="MobiDB-lite"/>
    </source>
</evidence>
<dbReference type="GO" id="GO:0016787">
    <property type="term" value="F:hydrolase activity"/>
    <property type="evidence" value="ECO:0007669"/>
    <property type="project" value="UniProtKB-KW"/>
</dbReference>
<evidence type="ECO:0000259" key="7">
    <source>
        <dbReference type="PROSITE" id="PS51192"/>
    </source>
</evidence>
<dbReference type="SMART" id="SM00487">
    <property type="entry name" value="DEXDc"/>
    <property type="match status" value="1"/>
</dbReference>
<comment type="caution">
    <text evidence="9">The sequence shown here is derived from an EMBL/GenBank/DDBJ whole genome shotgun (WGS) entry which is preliminary data.</text>
</comment>
<dbReference type="PANTHER" id="PTHR47959:SF1">
    <property type="entry name" value="ATP-DEPENDENT RNA HELICASE DBPA"/>
    <property type="match status" value="1"/>
</dbReference>
<dbReference type="PROSITE" id="PS51194">
    <property type="entry name" value="HELICASE_CTER"/>
    <property type="match status" value="1"/>
</dbReference>
<evidence type="ECO:0000259" key="8">
    <source>
        <dbReference type="PROSITE" id="PS51194"/>
    </source>
</evidence>
<feature type="domain" description="Helicase C-terminal" evidence="8">
    <location>
        <begin position="229"/>
        <end position="378"/>
    </location>
</feature>
<accession>A0ABW4BNY8</accession>
<organism evidence="9 10">
    <name type="scientific">Lapidilactobacillus gannanensis</name>
    <dbReference type="NCBI Taxonomy" id="2486002"/>
    <lineage>
        <taxon>Bacteria</taxon>
        <taxon>Bacillati</taxon>
        <taxon>Bacillota</taxon>
        <taxon>Bacilli</taxon>
        <taxon>Lactobacillales</taxon>
        <taxon>Lactobacillaceae</taxon>
        <taxon>Lapidilactobacillus</taxon>
    </lineage>
</organism>
<dbReference type="CDD" id="cd00268">
    <property type="entry name" value="DEADc"/>
    <property type="match status" value="1"/>
</dbReference>
<dbReference type="InterPro" id="IPR044742">
    <property type="entry name" value="DEAD/DEAH_RhlB"/>
</dbReference>
<dbReference type="PANTHER" id="PTHR47959">
    <property type="entry name" value="ATP-DEPENDENT RNA HELICASE RHLE-RELATED"/>
    <property type="match status" value="1"/>
</dbReference>
<keyword evidence="10" id="KW-1185">Reference proteome</keyword>
<feature type="compositionally biased region" description="Basic residues" evidence="6">
    <location>
        <begin position="408"/>
        <end position="432"/>
    </location>
</feature>
<dbReference type="PROSITE" id="PS51192">
    <property type="entry name" value="HELICASE_ATP_BIND_1"/>
    <property type="match status" value="1"/>
</dbReference>
<keyword evidence="1" id="KW-0547">Nucleotide-binding</keyword>
<feature type="domain" description="Helicase ATP-binding" evidence="7">
    <location>
        <begin position="33"/>
        <end position="202"/>
    </location>
</feature>